<dbReference type="OrthoDB" id="513607at2759"/>
<evidence type="ECO:0000313" key="10">
    <source>
        <dbReference type="Proteomes" id="UP000239899"/>
    </source>
</evidence>
<reference evidence="9 10" key="1">
    <citation type="journal article" date="2018" name="Plant J.">
        <title>Genome sequences of Chlorella sorokiniana UTEX 1602 and Micractinium conductrix SAG 241.80: implications to maltose excretion by a green alga.</title>
        <authorList>
            <person name="Arriola M.B."/>
            <person name="Velmurugan N."/>
            <person name="Zhang Y."/>
            <person name="Plunkett M.H."/>
            <person name="Hondzo H."/>
            <person name="Barney B.M."/>
        </authorList>
    </citation>
    <scope>NUCLEOTIDE SEQUENCE [LARGE SCALE GENOMIC DNA]</scope>
    <source>
        <strain evidence="10">UTEX 1602</strain>
    </source>
</reference>
<sequence length="782" mass="82942">MPTNAPKTYPELGRAAAGRWGVQAVMLFSFLELFGGHIILILVSWRMAGLLLPPGWGPLSPMQLAAAVSTALQLPLLFVDLRRLSRLAMVGLASSGFLISMVLSLLVLDPHRQAMPQQPPPSHHLASVGVIQAIGVFALSSTAHSTLPALRIAMQKPSRFPLALLLGFSTMLLGYSAIAAAGYWYWGDAASPLAADDLAANSFFTGGRLPIHKVLAAFVLVNCLTKVPGLILVLQDMLISFLPHGEATYFHPPKLAYLIRTVLFGCGTLLALTAYQVLGSALSLLGGLASISCSLLLPTAFYSLLSWRRLGAPAKVGLVALLAVGVALVGLITASNLAAGGAAMGSCLFFYTSGTLSSCCLNGFACGLPVDLRASHELSAREPARLWPAATFHTRIAVVDHAQRTLHTSASIMAAPARCMTAQPPAHPAAAPPRRLARPAPARRQLAAPPAAGLLGGLADKMAAANAEALARKEDKLVGAERGVKPLPAVPQFVLEDAAKAAEWASLLERQGCLGIQNALSADTAKQLLQWINEENARCQADVEAGRVEFDARFGGVNCRGMRGRFGQRQDLFLPLSAPIVRAAVAELVSNLEPLIAAACGPEAALHELSCIYAAPGAPRQCVHADTIVLPCPQYPDAHMEPLYTFFVALQDVADDMGHTQFLPYTHTAEAHVLWNAANRSATLKERFIAMQPAVQSALKTGDVACFDSRVLHCGCANDSQKSRALFYITLSRQAEWPLPDGLHGSNSIRAEDLRRWKLPDLLALRDEGAPAAEVAAATASA</sequence>
<evidence type="ECO:0000256" key="6">
    <source>
        <dbReference type="SAM" id="MobiDB-lite"/>
    </source>
</evidence>
<evidence type="ECO:0000256" key="4">
    <source>
        <dbReference type="ARBA" id="ARBA00022989"/>
    </source>
</evidence>
<evidence type="ECO:0000256" key="7">
    <source>
        <dbReference type="SAM" id="Phobius"/>
    </source>
</evidence>
<dbReference type="GO" id="GO:0016020">
    <property type="term" value="C:membrane"/>
    <property type="evidence" value="ECO:0007669"/>
    <property type="project" value="UniProtKB-SubCell"/>
</dbReference>
<evidence type="ECO:0000256" key="5">
    <source>
        <dbReference type="ARBA" id="ARBA00023136"/>
    </source>
</evidence>
<dbReference type="EMBL" id="LHPG02000008">
    <property type="protein sequence ID" value="PRW56658.1"/>
    <property type="molecule type" value="Genomic_DNA"/>
</dbReference>
<feature type="transmembrane region" description="Helical" evidence="7">
    <location>
        <begin position="284"/>
        <end position="306"/>
    </location>
</feature>
<feature type="region of interest" description="Disordered" evidence="6">
    <location>
        <begin position="423"/>
        <end position="443"/>
    </location>
</feature>
<feature type="transmembrane region" description="Helical" evidence="7">
    <location>
        <begin position="88"/>
        <end position="108"/>
    </location>
</feature>
<gene>
    <name evidence="9" type="ORF">C2E21_4579</name>
</gene>
<dbReference type="InterPro" id="IPR013057">
    <property type="entry name" value="AA_transpt_TM"/>
</dbReference>
<keyword evidence="2 7" id="KW-0812">Transmembrane</keyword>
<comment type="subcellular location">
    <subcellularLocation>
        <location evidence="1">Membrane</location>
    </subcellularLocation>
</comment>
<feature type="transmembrane region" description="Helical" evidence="7">
    <location>
        <begin position="128"/>
        <end position="150"/>
    </location>
</feature>
<feature type="transmembrane region" description="Helical" evidence="7">
    <location>
        <begin position="20"/>
        <end position="42"/>
    </location>
</feature>
<keyword evidence="4 7" id="KW-1133">Transmembrane helix</keyword>
<keyword evidence="3" id="KW-0813">Transport</keyword>
<feature type="transmembrane region" description="Helical" evidence="7">
    <location>
        <begin position="62"/>
        <end position="81"/>
    </location>
</feature>
<dbReference type="Proteomes" id="UP000239899">
    <property type="component" value="Unassembled WGS sequence"/>
</dbReference>
<dbReference type="Gene3D" id="2.60.120.620">
    <property type="entry name" value="q2cbj1_9rhob like domain"/>
    <property type="match status" value="1"/>
</dbReference>
<dbReference type="InterPro" id="IPR051961">
    <property type="entry name" value="Fungal_Metabolite_Diox"/>
</dbReference>
<dbReference type="GO" id="GO:0006865">
    <property type="term" value="P:amino acid transport"/>
    <property type="evidence" value="ECO:0007669"/>
    <property type="project" value="UniProtKB-KW"/>
</dbReference>
<keyword evidence="3" id="KW-0029">Amino-acid transport</keyword>
<dbReference type="Pfam" id="PF05721">
    <property type="entry name" value="PhyH"/>
    <property type="match status" value="1"/>
</dbReference>
<keyword evidence="10" id="KW-1185">Reference proteome</keyword>
<dbReference type="SUPFAM" id="SSF51197">
    <property type="entry name" value="Clavaminate synthase-like"/>
    <property type="match status" value="1"/>
</dbReference>
<dbReference type="Pfam" id="PF01490">
    <property type="entry name" value="Aa_trans"/>
    <property type="match status" value="1"/>
</dbReference>
<dbReference type="PANTHER" id="PTHR37563">
    <property type="entry name" value="PHYTANOYL-COA DIOXYGENASE FAMILY PROTEIN (AFU_ORTHOLOGUE AFUA_2G03330)"/>
    <property type="match status" value="1"/>
</dbReference>
<evidence type="ECO:0000256" key="2">
    <source>
        <dbReference type="ARBA" id="ARBA00022692"/>
    </source>
</evidence>
<organism evidence="9 10">
    <name type="scientific">Chlorella sorokiniana</name>
    <name type="common">Freshwater green alga</name>
    <dbReference type="NCBI Taxonomy" id="3076"/>
    <lineage>
        <taxon>Eukaryota</taxon>
        <taxon>Viridiplantae</taxon>
        <taxon>Chlorophyta</taxon>
        <taxon>core chlorophytes</taxon>
        <taxon>Trebouxiophyceae</taxon>
        <taxon>Chlorellales</taxon>
        <taxon>Chlorellaceae</taxon>
        <taxon>Chlorella clade</taxon>
        <taxon>Chlorella</taxon>
    </lineage>
</organism>
<proteinExistence type="predicted"/>
<evidence type="ECO:0000256" key="1">
    <source>
        <dbReference type="ARBA" id="ARBA00004370"/>
    </source>
</evidence>
<feature type="compositionally biased region" description="Low complexity" evidence="6">
    <location>
        <begin position="432"/>
        <end position="443"/>
    </location>
</feature>
<evidence type="ECO:0000313" key="9">
    <source>
        <dbReference type="EMBL" id="PRW56658.1"/>
    </source>
</evidence>
<dbReference type="PANTHER" id="PTHR37563:SF2">
    <property type="entry name" value="PHYTANOYL-COA DIOXYGENASE FAMILY PROTEIN (AFU_ORTHOLOGUE AFUA_2G03330)"/>
    <property type="match status" value="1"/>
</dbReference>
<feature type="transmembrane region" description="Helical" evidence="7">
    <location>
        <begin position="214"/>
        <end position="234"/>
    </location>
</feature>
<evidence type="ECO:0000256" key="3">
    <source>
        <dbReference type="ARBA" id="ARBA00022970"/>
    </source>
</evidence>
<feature type="transmembrane region" description="Helical" evidence="7">
    <location>
        <begin position="255"/>
        <end position="278"/>
    </location>
</feature>
<comment type="caution">
    <text evidence="9">The sequence shown here is derived from an EMBL/GenBank/DDBJ whole genome shotgun (WGS) entry which is preliminary data.</text>
</comment>
<dbReference type="AlphaFoldDB" id="A0A2P6TRH8"/>
<name>A0A2P6TRH8_CHLSO</name>
<feature type="transmembrane region" description="Helical" evidence="7">
    <location>
        <begin position="318"/>
        <end position="351"/>
    </location>
</feature>
<dbReference type="InterPro" id="IPR008775">
    <property type="entry name" value="Phytyl_CoA_dOase-like"/>
</dbReference>
<feature type="domain" description="Amino acid transporter transmembrane" evidence="8">
    <location>
        <begin position="6"/>
        <end position="329"/>
    </location>
</feature>
<protein>
    <submittedName>
        <fullName evidence="9">Vacuolar amino acid transporter 1</fullName>
    </submittedName>
</protein>
<accession>A0A2P6TRH8</accession>
<feature type="transmembrane region" description="Helical" evidence="7">
    <location>
        <begin position="162"/>
        <end position="186"/>
    </location>
</feature>
<evidence type="ECO:0000259" key="8">
    <source>
        <dbReference type="Pfam" id="PF01490"/>
    </source>
</evidence>
<keyword evidence="5 7" id="KW-0472">Membrane</keyword>